<feature type="transmembrane region" description="Helical" evidence="6">
    <location>
        <begin position="247"/>
        <end position="267"/>
    </location>
</feature>
<evidence type="ECO:0000313" key="9">
    <source>
        <dbReference type="Proteomes" id="UP000664601"/>
    </source>
</evidence>
<keyword evidence="5 6" id="KW-0472">Membrane</keyword>
<accession>A0ABS3LAR9</accession>
<evidence type="ECO:0000256" key="3">
    <source>
        <dbReference type="ARBA" id="ARBA00022692"/>
    </source>
</evidence>
<protein>
    <submittedName>
        <fullName evidence="8">FtsX-like permease family protein</fullName>
    </submittedName>
</protein>
<evidence type="ECO:0000259" key="7">
    <source>
        <dbReference type="Pfam" id="PF02687"/>
    </source>
</evidence>
<name>A0ABS3LAR9_9ENTE</name>
<feature type="transmembrane region" description="Helical" evidence="6">
    <location>
        <begin position="639"/>
        <end position="661"/>
    </location>
</feature>
<keyword evidence="9" id="KW-1185">Reference proteome</keyword>
<dbReference type="InterPro" id="IPR003838">
    <property type="entry name" value="ABC3_permease_C"/>
</dbReference>
<dbReference type="PANTHER" id="PTHR30287:SF2">
    <property type="entry name" value="BLL1001 PROTEIN"/>
    <property type="match status" value="1"/>
</dbReference>
<feature type="transmembrane region" description="Helical" evidence="6">
    <location>
        <begin position="418"/>
        <end position="439"/>
    </location>
</feature>
<keyword evidence="4 6" id="KW-1133">Transmembrane helix</keyword>
<keyword evidence="3 6" id="KW-0812">Transmembrane</keyword>
<feature type="transmembrane region" description="Helical" evidence="6">
    <location>
        <begin position="735"/>
        <end position="753"/>
    </location>
</feature>
<dbReference type="Proteomes" id="UP000664601">
    <property type="component" value="Unassembled WGS sequence"/>
</dbReference>
<dbReference type="RefSeq" id="WP_207673070.1">
    <property type="nucleotide sequence ID" value="NZ_JAFREM010000013.1"/>
</dbReference>
<comment type="subcellular location">
    <subcellularLocation>
        <location evidence="1">Cell membrane</location>
        <topology evidence="1">Multi-pass membrane protein</topology>
    </subcellularLocation>
</comment>
<evidence type="ECO:0000256" key="4">
    <source>
        <dbReference type="ARBA" id="ARBA00022989"/>
    </source>
</evidence>
<evidence type="ECO:0000256" key="5">
    <source>
        <dbReference type="ARBA" id="ARBA00023136"/>
    </source>
</evidence>
<keyword evidence="2" id="KW-1003">Cell membrane</keyword>
<evidence type="ECO:0000313" key="8">
    <source>
        <dbReference type="EMBL" id="MBO1306138.1"/>
    </source>
</evidence>
<feature type="transmembrane region" description="Helical" evidence="6">
    <location>
        <begin position="21"/>
        <end position="41"/>
    </location>
</feature>
<reference evidence="8 9" key="1">
    <citation type="submission" date="2021-03" db="EMBL/GenBank/DDBJ databases">
        <title>Enterococcal diversity collection.</title>
        <authorList>
            <person name="Gilmore M.S."/>
            <person name="Schwartzman J."/>
            <person name="Van Tyne D."/>
            <person name="Martin M."/>
            <person name="Earl A.M."/>
            <person name="Manson A.L."/>
            <person name="Straub T."/>
            <person name="Salamzade R."/>
            <person name="Saavedra J."/>
            <person name="Lebreton F."/>
            <person name="Prichula J."/>
            <person name="Schaufler K."/>
            <person name="Gaca A."/>
            <person name="Sgardioli B."/>
            <person name="Wagenaar J."/>
            <person name="Strong T."/>
        </authorList>
    </citation>
    <scope>NUCLEOTIDE SEQUENCE [LARGE SCALE GENOMIC DNA]</scope>
    <source>
        <strain evidence="8 9">669A</strain>
    </source>
</reference>
<organism evidence="8 9">
    <name type="scientific">Candidatus Enterococcus moelleringii</name>
    <dbReference type="NCBI Taxonomy" id="2815325"/>
    <lineage>
        <taxon>Bacteria</taxon>
        <taxon>Bacillati</taxon>
        <taxon>Bacillota</taxon>
        <taxon>Bacilli</taxon>
        <taxon>Lactobacillales</taxon>
        <taxon>Enterococcaceae</taxon>
        <taxon>Enterococcus</taxon>
    </lineage>
</organism>
<sequence length="771" mass="85387">MYFRIIKNDVLQSKLITITTTMFVTVAALLVALATILSINLSGSIDTLLEKSVVAHLMQMHTGDLDEDRMQAFVKSNDNVERYEDSMFLNIEGSKIQVGDYNFSDSVDDNGMATQNKEMDFLLDENNQPIYPKPGEMYVPISLKKAGTAKLGDKVTVAGREFKVDGFVRDGEMNSPMTGSKRFLVHQEDYDALVPSGTPEHLIQFRLKDLSKLNEFEAAYRKANLEMNGPTATYRLFRLASAISDGMLIAILLLVSMLVVLMTFMCIRFTLLAKIEADYQEIGVMKAIGMQVRDIKKIYLSKYVAIAVIGSLLGYLISLPISNLLLENIRLTFGESSNQQLSKLMAIVGVCLVMLLLILYVSRLLNRFKKISAVEAIRFSGANEKISSKNGFNLSKLTKLSYNTRLGIIDIANRKKMYVTMLLVFIISSFIMIVPWMAYRTISDDSFVKFIGYSEEVNVVTSLYDSPNSQGKEEAIEQLLDKDSDVADYNKIVAKSFNVKEDKAEGVLRIELGNHQKFTVDYQAGAAPKAENEVALSTINAEEYGKKVGDTLTIIQNGKEKQLTVSGIYTNAFNGGKTAKGTFKDEDTEKMWTNIYIHLKPDVDMEAKADQYKKDLPFAKVNSIAAFREQTIGPTARSLLLAAIGATITAVIITGLITALFMKLLVTKDKREIATLKALGFTNQDLARQYLARSMVILVIGLMTGTLLAMTAGKGIASLLVSLMGLTSVRFSGNLLIYLGCPLLMIVTTVLATKMVTKHTGEIEVAENLKD</sequence>
<comment type="caution">
    <text evidence="8">The sequence shown here is derived from an EMBL/GenBank/DDBJ whole genome shotgun (WGS) entry which is preliminary data.</text>
</comment>
<feature type="transmembrane region" description="Helical" evidence="6">
    <location>
        <begin position="341"/>
        <end position="361"/>
    </location>
</feature>
<evidence type="ECO:0000256" key="6">
    <source>
        <dbReference type="SAM" id="Phobius"/>
    </source>
</evidence>
<feature type="domain" description="ABC3 transporter permease C-terminal" evidence="7">
    <location>
        <begin position="647"/>
        <end position="753"/>
    </location>
</feature>
<feature type="transmembrane region" description="Helical" evidence="6">
    <location>
        <begin position="303"/>
        <end position="321"/>
    </location>
</feature>
<dbReference type="PANTHER" id="PTHR30287">
    <property type="entry name" value="MEMBRANE COMPONENT OF PREDICTED ABC SUPERFAMILY METABOLITE UPTAKE TRANSPORTER"/>
    <property type="match status" value="1"/>
</dbReference>
<dbReference type="Pfam" id="PF02687">
    <property type="entry name" value="FtsX"/>
    <property type="match status" value="2"/>
</dbReference>
<gene>
    <name evidence="8" type="ORF">JZO70_08195</name>
</gene>
<feature type="domain" description="ABC3 transporter permease C-terminal" evidence="7">
    <location>
        <begin position="254"/>
        <end position="362"/>
    </location>
</feature>
<feature type="transmembrane region" description="Helical" evidence="6">
    <location>
        <begin position="696"/>
        <end position="723"/>
    </location>
</feature>
<dbReference type="EMBL" id="JAFREM010000013">
    <property type="protein sequence ID" value="MBO1306138.1"/>
    <property type="molecule type" value="Genomic_DNA"/>
</dbReference>
<evidence type="ECO:0000256" key="1">
    <source>
        <dbReference type="ARBA" id="ARBA00004651"/>
    </source>
</evidence>
<evidence type="ECO:0000256" key="2">
    <source>
        <dbReference type="ARBA" id="ARBA00022475"/>
    </source>
</evidence>
<dbReference type="InterPro" id="IPR038766">
    <property type="entry name" value="Membrane_comp_ABC_pdt"/>
</dbReference>
<proteinExistence type="predicted"/>